<proteinExistence type="predicted"/>
<evidence type="ECO:0000313" key="2">
    <source>
        <dbReference type="EMBL" id="QIA88584.1"/>
    </source>
</evidence>
<geneLocation type="plasmid" evidence="2 3">
    <name>unnamed1</name>
</geneLocation>
<accession>A0A9X7T5H3</accession>
<dbReference type="EMBL" id="CP040855">
    <property type="protein sequence ID" value="QIA88563.1"/>
    <property type="molecule type" value="Genomic_DNA"/>
</dbReference>
<evidence type="ECO:0000313" key="3">
    <source>
        <dbReference type="Proteomes" id="UP000464749"/>
    </source>
</evidence>
<dbReference type="RefSeq" id="WP_163588941.1">
    <property type="nucleotide sequence ID" value="NZ_CP040855.1"/>
</dbReference>
<dbReference type="EMBL" id="CP040855">
    <property type="protein sequence ID" value="QIA88584.1"/>
    <property type="molecule type" value="Genomic_DNA"/>
</dbReference>
<dbReference type="Proteomes" id="UP000464749">
    <property type="component" value="Plasmid unnamed1"/>
</dbReference>
<organism evidence="2 3">
    <name type="scientific">Lactobacillus johnsonii</name>
    <dbReference type="NCBI Taxonomy" id="33959"/>
    <lineage>
        <taxon>Bacteria</taxon>
        <taxon>Bacillati</taxon>
        <taxon>Bacillota</taxon>
        <taxon>Bacilli</taxon>
        <taxon>Lactobacillales</taxon>
        <taxon>Lactobacillaceae</taxon>
        <taxon>Lactobacillus</taxon>
    </lineage>
</organism>
<sequence length="80" mass="9112">MIFKSSSFTTMAEYKKARTKLCQSIKDYFKIDGPLRLPHNAIILVDNDTNLDITDTESAVAPYINGVSKRYLKTLNLKIK</sequence>
<gene>
    <name evidence="1" type="ORF">FEE39_09990</name>
    <name evidence="2" type="ORF">FEE39_10095</name>
</gene>
<reference evidence="2 3" key="1">
    <citation type="submission" date="2019-06" db="EMBL/GenBank/DDBJ databases">
        <title>Whole genome sequencing of Lactobacillus johnsonii strain G2A.</title>
        <authorList>
            <person name="Conlan S."/>
            <person name="Thomas P.J."/>
            <person name="Mullikin J."/>
            <person name="Singer J."/>
            <person name="Weaver C."/>
            <person name="Segre J.A."/>
        </authorList>
    </citation>
    <scope>NUCLEOTIDE SEQUENCE [LARGE SCALE GENOMIC DNA]</scope>
    <source>
        <strain evidence="2 3">G2A</strain>
        <plasmid evidence="2 3">unnamed1</plasmid>
    </source>
</reference>
<dbReference type="AlphaFoldDB" id="A0A9X7T5H3"/>
<keyword evidence="2" id="KW-0614">Plasmid</keyword>
<evidence type="ECO:0000313" key="1">
    <source>
        <dbReference type="EMBL" id="QIA88563.1"/>
    </source>
</evidence>
<protein>
    <submittedName>
        <fullName evidence="2">Uncharacterized protein</fullName>
    </submittedName>
</protein>
<name>A0A9X7T5H3_LACJH</name>